<evidence type="ECO:0000256" key="3">
    <source>
        <dbReference type="ARBA" id="ARBA00022490"/>
    </source>
</evidence>
<dbReference type="PANTHER" id="PTHR11604">
    <property type="entry name" value="PROFILIN"/>
    <property type="match status" value="1"/>
</dbReference>
<dbReference type="AlphaFoldDB" id="A0AAV0BNN7"/>
<evidence type="ECO:0000256" key="1">
    <source>
        <dbReference type="ARBA" id="ARBA00004245"/>
    </source>
</evidence>
<comment type="subcellular location">
    <subcellularLocation>
        <location evidence="1">Cytoplasm</location>
        <location evidence="1">Cytoskeleton</location>
    </subcellularLocation>
</comment>
<dbReference type="InterPro" id="IPR036140">
    <property type="entry name" value="PFN_sf"/>
</dbReference>
<dbReference type="InterPro" id="IPR005455">
    <property type="entry name" value="PFN_euk"/>
</dbReference>
<dbReference type="Proteomes" id="UP001153365">
    <property type="component" value="Unassembled WGS sequence"/>
</dbReference>
<dbReference type="SMART" id="SM00392">
    <property type="entry name" value="PROF"/>
    <property type="match status" value="1"/>
</dbReference>
<comment type="function">
    <text evidence="6">Binds to actin and affects the structure of the cytoskeleton. At high concentrations, profilin prevents the polymerization of actin, whereas it enhances it at low concentrations.</text>
</comment>
<dbReference type="PANTHER" id="PTHR11604:SF0">
    <property type="entry name" value="PROFILIN"/>
    <property type="match status" value="1"/>
</dbReference>
<dbReference type="PRINTS" id="PR01640">
    <property type="entry name" value="PROFILINPLNT"/>
</dbReference>
<dbReference type="Gene3D" id="3.30.450.30">
    <property type="entry name" value="Dynein light chain 2a, cytoplasmic"/>
    <property type="match status" value="1"/>
</dbReference>
<proteinExistence type="inferred from homology"/>
<keyword evidence="4 7" id="KW-0009">Actin-binding</keyword>
<dbReference type="GO" id="GO:0005938">
    <property type="term" value="C:cell cortex"/>
    <property type="evidence" value="ECO:0007669"/>
    <property type="project" value="TreeGrafter"/>
</dbReference>
<protein>
    <recommendedName>
        <fullName evidence="7">Profilin</fullName>
    </recommendedName>
</protein>
<dbReference type="InterPro" id="IPR027310">
    <property type="entry name" value="Profilin_CS"/>
</dbReference>
<evidence type="ECO:0000256" key="4">
    <source>
        <dbReference type="ARBA" id="ARBA00023203"/>
    </source>
</evidence>
<keyword evidence="9" id="KW-1185">Reference proteome</keyword>
<dbReference type="EMBL" id="CALTRL010005928">
    <property type="protein sequence ID" value="CAH7687985.1"/>
    <property type="molecule type" value="Genomic_DNA"/>
</dbReference>
<evidence type="ECO:0000256" key="6">
    <source>
        <dbReference type="RuleBase" id="RU003908"/>
    </source>
</evidence>
<keyword evidence="3" id="KW-0963">Cytoplasm</keyword>
<evidence type="ECO:0000256" key="2">
    <source>
        <dbReference type="ARBA" id="ARBA00010058"/>
    </source>
</evidence>
<keyword evidence="5 6" id="KW-0206">Cytoskeleton</keyword>
<evidence type="ECO:0000256" key="7">
    <source>
        <dbReference type="RuleBase" id="RU003909"/>
    </source>
</evidence>
<accession>A0AAV0BNN7</accession>
<dbReference type="SUPFAM" id="SSF55770">
    <property type="entry name" value="Profilin (actin-binding protein)"/>
    <property type="match status" value="1"/>
</dbReference>
<dbReference type="PROSITE" id="PS00414">
    <property type="entry name" value="PROFILIN"/>
    <property type="match status" value="1"/>
</dbReference>
<dbReference type="CDD" id="cd00148">
    <property type="entry name" value="PROF"/>
    <property type="match status" value="1"/>
</dbReference>
<dbReference type="PRINTS" id="PR00392">
    <property type="entry name" value="PROFILIN"/>
</dbReference>
<gene>
    <name evidence="8" type="ORF">PPACK8108_LOCUS22861</name>
</gene>
<name>A0AAV0BNN7_PHAPC</name>
<dbReference type="GO" id="GO:0005856">
    <property type="term" value="C:cytoskeleton"/>
    <property type="evidence" value="ECO:0007669"/>
    <property type="project" value="UniProtKB-SubCell"/>
</dbReference>
<dbReference type="Pfam" id="PF00235">
    <property type="entry name" value="Profilin"/>
    <property type="match status" value="1"/>
</dbReference>
<organism evidence="8 9">
    <name type="scientific">Phakopsora pachyrhizi</name>
    <name type="common">Asian soybean rust disease fungus</name>
    <dbReference type="NCBI Taxonomy" id="170000"/>
    <lineage>
        <taxon>Eukaryota</taxon>
        <taxon>Fungi</taxon>
        <taxon>Dikarya</taxon>
        <taxon>Basidiomycota</taxon>
        <taxon>Pucciniomycotina</taxon>
        <taxon>Pucciniomycetes</taxon>
        <taxon>Pucciniales</taxon>
        <taxon>Phakopsoraceae</taxon>
        <taxon>Phakopsora</taxon>
    </lineage>
</organism>
<sequence>MSWQPYVDDNLMGTGYFSDAAILGQLGGVWASSPNFNVTPEEQDSLTKGFDDSEAIQASGIRLANVKYLTIVTNERSIYGKKGGTGCICVKTKQAVVVAVYKAGVQPGEATKAAESFADFLINSGL</sequence>
<dbReference type="FunFam" id="3.30.450.30:FF:000001">
    <property type="entry name" value="Profilin"/>
    <property type="match status" value="1"/>
</dbReference>
<comment type="similarity">
    <text evidence="2 7">Belongs to the profilin family.</text>
</comment>
<comment type="subunit">
    <text evidence="6">Occurs in many kinds of cells as a complex with monomeric actin in a 1:1 ratio.</text>
</comment>
<comment type="caution">
    <text evidence="8">The sequence shown here is derived from an EMBL/GenBank/DDBJ whole genome shotgun (WGS) entry which is preliminary data.</text>
</comment>
<evidence type="ECO:0000313" key="9">
    <source>
        <dbReference type="Proteomes" id="UP001153365"/>
    </source>
</evidence>
<evidence type="ECO:0000313" key="8">
    <source>
        <dbReference type="EMBL" id="CAH7687985.1"/>
    </source>
</evidence>
<dbReference type="InterPro" id="IPR048278">
    <property type="entry name" value="PFN"/>
</dbReference>
<reference evidence="8" key="1">
    <citation type="submission" date="2022-06" db="EMBL/GenBank/DDBJ databases">
        <authorList>
            <consortium name="SYNGENTA / RWTH Aachen University"/>
        </authorList>
    </citation>
    <scope>NUCLEOTIDE SEQUENCE</scope>
</reference>
<evidence type="ECO:0000256" key="5">
    <source>
        <dbReference type="ARBA" id="ARBA00023212"/>
    </source>
</evidence>
<dbReference type="GO" id="GO:0003785">
    <property type="term" value="F:actin monomer binding"/>
    <property type="evidence" value="ECO:0007669"/>
    <property type="project" value="TreeGrafter"/>
</dbReference>